<feature type="compositionally biased region" description="Polar residues" evidence="1">
    <location>
        <begin position="361"/>
        <end position="371"/>
    </location>
</feature>
<feature type="compositionally biased region" description="Pro residues" evidence="1">
    <location>
        <begin position="98"/>
        <end position="122"/>
    </location>
</feature>
<feature type="region of interest" description="Disordered" evidence="1">
    <location>
        <begin position="91"/>
        <end position="245"/>
    </location>
</feature>
<dbReference type="EMBL" id="WTXG01000002">
    <property type="protein sequence ID" value="KAI0307262.1"/>
    <property type="molecule type" value="Genomic_DNA"/>
</dbReference>
<feature type="compositionally biased region" description="Polar residues" evidence="1">
    <location>
        <begin position="225"/>
        <end position="239"/>
    </location>
</feature>
<protein>
    <submittedName>
        <fullName evidence="2">Uncharacterized protein</fullName>
    </submittedName>
</protein>
<evidence type="ECO:0000256" key="1">
    <source>
        <dbReference type="SAM" id="MobiDB-lite"/>
    </source>
</evidence>
<organism evidence="2 3">
    <name type="scientific">Multifurca ochricompacta</name>
    <dbReference type="NCBI Taxonomy" id="376703"/>
    <lineage>
        <taxon>Eukaryota</taxon>
        <taxon>Fungi</taxon>
        <taxon>Dikarya</taxon>
        <taxon>Basidiomycota</taxon>
        <taxon>Agaricomycotina</taxon>
        <taxon>Agaricomycetes</taxon>
        <taxon>Russulales</taxon>
        <taxon>Russulaceae</taxon>
        <taxon>Multifurca</taxon>
    </lineage>
</organism>
<proteinExistence type="predicted"/>
<feature type="compositionally biased region" description="Polar residues" evidence="1">
    <location>
        <begin position="199"/>
        <end position="213"/>
    </location>
</feature>
<dbReference type="Proteomes" id="UP001203297">
    <property type="component" value="Unassembled WGS sequence"/>
</dbReference>
<dbReference type="Gene3D" id="6.10.250.1800">
    <property type="match status" value="1"/>
</dbReference>
<name>A0AAD4MBC3_9AGAM</name>
<accession>A0AAD4MBC3</accession>
<feature type="region of interest" description="Disordered" evidence="1">
    <location>
        <begin position="356"/>
        <end position="385"/>
    </location>
</feature>
<dbReference type="PRINTS" id="PR01217">
    <property type="entry name" value="PRICHEXTENSN"/>
</dbReference>
<gene>
    <name evidence="2" type="ORF">B0F90DRAFT_543205</name>
</gene>
<comment type="caution">
    <text evidence="2">The sequence shown here is derived from an EMBL/GenBank/DDBJ whole genome shotgun (WGS) entry which is preliminary data.</text>
</comment>
<dbReference type="AlphaFoldDB" id="A0AAD4MBC3"/>
<keyword evidence="3" id="KW-1185">Reference proteome</keyword>
<feature type="compositionally biased region" description="Pro residues" evidence="1">
    <location>
        <begin position="168"/>
        <end position="181"/>
    </location>
</feature>
<evidence type="ECO:0000313" key="2">
    <source>
        <dbReference type="EMBL" id="KAI0307262.1"/>
    </source>
</evidence>
<evidence type="ECO:0000313" key="3">
    <source>
        <dbReference type="Proteomes" id="UP001203297"/>
    </source>
</evidence>
<feature type="compositionally biased region" description="Pro residues" evidence="1">
    <location>
        <begin position="132"/>
        <end position="161"/>
    </location>
</feature>
<reference evidence="2" key="1">
    <citation type="journal article" date="2022" name="New Phytol.">
        <title>Evolutionary transition to the ectomycorrhizal habit in the genomes of a hyperdiverse lineage of mushroom-forming fungi.</title>
        <authorList>
            <person name="Looney B."/>
            <person name="Miyauchi S."/>
            <person name="Morin E."/>
            <person name="Drula E."/>
            <person name="Courty P.E."/>
            <person name="Kohler A."/>
            <person name="Kuo A."/>
            <person name="LaButti K."/>
            <person name="Pangilinan J."/>
            <person name="Lipzen A."/>
            <person name="Riley R."/>
            <person name="Andreopoulos W."/>
            <person name="He G."/>
            <person name="Johnson J."/>
            <person name="Nolan M."/>
            <person name="Tritt A."/>
            <person name="Barry K.W."/>
            <person name="Grigoriev I.V."/>
            <person name="Nagy L.G."/>
            <person name="Hibbett D."/>
            <person name="Henrissat B."/>
            <person name="Matheny P.B."/>
            <person name="Labbe J."/>
            <person name="Martin F.M."/>
        </authorList>
    </citation>
    <scope>NUCLEOTIDE SEQUENCE</scope>
    <source>
        <strain evidence="2">BPL690</strain>
    </source>
</reference>
<feature type="region of interest" description="Disordered" evidence="1">
    <location>
        <begin position="1"/>
        <end position="39"/>
    </location>
</feature>
<sequence>MTYHWPPGDVYPRQHRASTAPAQSQPSFPRGPAIPPSLIPGYRHRQTISATGGVDRLLFSSGPDTSNHPMSIVSTTLVPVSDVALFSMTPSPYRDLQRPPPPVPVPVPPHQQPMVPPLPPKTPLKSPSSSPMLPPKPPSFIPAPLLPKPPRSKSQPPPPLPRGASPPFNAPPPPPMLPPKPLGARSSSVIVTPSHLPLLNTTPSVKSNANGSPNIDDATSLILPSLTSPAESSEGSPQMNEEEELELALKLSAHAEKEYAESLLSQDEALARALEESLLDSVASPFPPKLQPGLETADGKRVLSSSMAKPWDVHPYSPKQHYHLPLPARMDSSTSLALSDEAQFREDEALARKLEAEYESGRSTPTTQSNHVMDPNPPEYPHLPRYADIVDKDTGTYNCSVAF</sequence>